<dbReference type="EMBL" id="CAQJ01000031">
    <property type="protein sequence ID" value="CCQ90364.1"/>
    <property type="molecule type" value="Genomic_DNA"/>
</dbReference>
<feature type="chain" id="PRO_5004019491" description="Sulfatase-modifying factor enzyme-like domain-containing protein" evidence="1">
    <location>
        <begin position="31"/>
        <end position="249"/>
    </location>
</feature>
<organism evidence="3 4">
    <name type="scientific">Nitrospina gracilis (strain 3/211)</name>
    <dbReference type="NCBI Taxonomy" id="1266370"/>
    <lineage>
        <taxon>Bacteria</taxon>
        <taxon>Pseudomonadati</taxon>
        <taxon>Nitrospinota/Tectimicrobiota group</taxon>
        <taxon>Nitrospinota</taxon>
        <taxon>Nitrospinia</taxon>
        <taxon>Nitrospinales</taxon>
        <taxon>Nitrospinaceae</taxon>
        <taxon>Nitrospina</taxon>
    </lineage>
</organism>
<feature type="domain" description="Sulfatase-modifying factor enzyme-like" evidence="2">
    <location>
        <begin position="38"/>
        <end position="242"/>
    </location>
</feature>
<dbReference type="SUPFAM" id="SSF56436">
    <property type="entry name" value="C-type lectin-like"/>
    <property type="match status" value="1"/>
</dbReference>
<evidence type="ECO:0000256" key="1">
    <source>
        <dbReference type="SAM" id="SignalP"/>
    </source>
</evidence>
<keyword evidence="4" id="KW-1185">Reference proteome</keyword>
<dbReference type="PANTHER" id="PTHR23150:SF19">
    <property type="entry name" value="FORMYLGLYCINE-GENERATING ENZYME"/>
    <property type="match status" value="1"/>
</dbReference>
<dbReference type="InParanoid" id="M1YXE3"/>
<reference evidence="3 4" key="1">
    <citation type="journal article" date="2013" name="Front. Microbiol.">
        <title>The genome of Nitrospina gracilis illuminates the metabolism and evolution of the major marine nitrite oxidizer.</title>
        <authorList>
            <person name="Luecker S."/>
            <person name="Nowka B."/>
            <person name="Rattei T."/>
            <person name="Spieck E."/>
            <person name="and Daims H."/>
        </authorList>
    </citation>
    <scope>NUCLEOTIDE SEQUENCE [LARGE SCALE GENOMIC DNA]</scope>
    <source>
        <strain evidence="3 4">3/211</strain>
    </source>
</reference>
<dbReference type="Gene3D" id="3.90.1580.10">
    <property type="entry name" value="paralog of FGE (formylglycine-generating enzyme)"/>
    <property type="match status" value="1"/>
</dbReference>
<keyword evidence="1" id="KW-0732">Signal</keyword>
<dbReference type="Proteomes" id="UP000011704">
    <property type="component" value="Unassembled WGS sequence"/>
</dbReference>
<comment type="caution">
    <text evidence="3">The sequence shown here is derived from an EMBL/GenBank/DDBJ whole genome shotgun (WGS) entry which is preliminary data.</text>
</comment>
<proteinExistence type="predicted"/>
<gene>
    <name evidence="3" type="ORF">NITGR_280080</name>
</gene>
<dbReference type="InterPro" id="IPR051043">
    <property type="entry name" value="Sulfatase_Mod_Factor_Kinase"/>
</dbReference>
<sequence length="249" mass="28102">MKFGVFKRALVAVWCVSAAWIAFHPGLVRAEDPLQPPAGMVYIPPGTYTMGLEGASNKYPHKVFVDGFFLDKFEVTQKEYVAIRGANPSKFEGENLPADQVTWLEASAYCKQVGKRLPTEAEWEKAARAGTQTAYYWGDEHSGEYAWFEDNSDETTHPVGQKKPNGFGLYDMSGNVWEWVSDWYDKTYYERSPPANPQGPETGTEKTLRGGSWYSGARHQMSATRFWSEPHLRNSNFGFRCAMDAPKTP</sequence>
<dbReference type="InterPro" id="IPR005532">
    <property type="entry name" value="SUMF_dom"/>
</dbReference>
<dbReference type="Pfam" id="PF03781">
    <property type="entry name" value="FGE-sulfatase"/>
    <property type="match status" value="1"/>
</dbReference>
<dbReference type="InterPro" id="IPR016187">
    <property type="entry name" value="CTDL_fold"/>
</dbReference>
<accession>M1YXE3</accession>
<name>M1YXE3_NITG3</name>
<dbReference type="RefSeq" id="WP_005007757.1">
    <property type="nucleotide sequence ID" value="NZ_HG422173.1"/>
</dbReference>
<dbReference type="PANTHER" id="PTHR23150">
    <property type="entry name" value="SULFATASE MODIFYING FACTOR 1, 2"/>
    <property type="match status" value="1"/>
</dbReference>
<dbReference type="InterPro" id="IPR042095">
    <property type="entry name" value="SUMF_sf"/>
</dbReference>
<feature type="signal peptide" evidence="1">
    <location>
        <begin position="1"/>
        <end position="30"/>
    </location>
</feature>
<evidence type="ECO:0000313" key="3">
    <source>
        <dbReference type="EMBL" id="CCQ90364.1"/>
    </source>
</evidence>
<evidence type="ECO:0000313" key="4">
    <source>
        <dbReference type="Proteomes" id="UP000011704"/>
    </source>
</evidence>
<dbReference type="AlphaFoldDB" id="M1YXE3"/>
<protein>
    <recommendedName>
        <fullName evidence="2">Sulfatase-modifying factor enzyme-like domain-containing protein</fullName>
    </recommendedName>
</protein>
<evidence type="ECO:0000259" key="2">
    <source>
        <dbReference type="Pfam" id="PF03781"/>
    </source>
</evidence>
<dbReference type="STRING" id="1266370.NITGR_280080"/>
<dbReference type="HOGENOM" id="CLU_012431_0_2_0"/>